<proteinExistence type="predicted"/>
<name>A0A8J2NUA5_9HEXA</name>
<organism evidence="2 3">
    <name type="scientific">Allacma fusca</name>
    <dbReference type="NCBI Taxonomy" id="39272"/>
    <lineage>
        <taxon>Eukaryota</taxon>
        <taxon>Metazoa</taxon>
        <taxon>Ecdysozoa</taxon>
        <taxon>Arthropoda</taxon>
        <taxon>Hexapoda</taxon>
        <taxon>Collembola</taxon>
        <taxon>Symphypleona</taxon>
        <taxon>Sminthuridae</taxon>
        <taxon>Allacma</taxon>
    </lineage>
</organism>
<accession>A0A8J2NUA5</accession>
<feature type="non-terminal residue" evidence="2">
    <location>
        <position position="61"/>
    </location>
</feature>
<evidence type="ECO:0000313" key="2">
    <source>
        <dbReference type="EMBL" id="CAG7718667.1"/>
    </source>
</evidence>
<evidence type="ECO:0000313" key="3">
    <source>
        <dbReference type="Proteomes" id="UP000708208"/>
    </source>
</evidence>
<dbReference type="AlphaFoldDB" id="A0A8J2NUA5"/>
<dbReference type="EMBL" id="CAJVCH010055024">
    <property type="protein sequence ID" value="CAG7718667.1"/>
    <property type="molecule type" value="Genomic_DNA"/>
</dbReference>
<feature type="compositionally biased region" description="Polar residues" evidence="1">
    <location>
        <begin position="49"/>
        <end position="61"/>
    </location>
</feature>
<sequence length="61" mass="7389">MMIYYKMTPSLRPRFTEIELQDINIFEKRLNGMTRVEEFAQRPPESERPATQTRNVQQRSE</sequence>
<evidence type="ECO:0000256" key="1">
    <source>
        <dbReference type="SAM" id="MobiDB-lite"/>
    </source>
</evidence>
<protein>
    <submittedName>
        <fullName evidence="2">Uncharacterized protein</fullName>
    </submittedName>
</protein>
<gene>
    <name evidence="2" type="ORF">AFUS01_LOCUS8041</name>
</gene>
<reference evidence="2" key="1">
    <citation type="submission" date="2021-06" db="EMBL/GenBank/DDBJ databases">
        <authorList>
            <person name="Hodson N. C."/>
            <person name="Mongue J. A."/>
            <person name="Jaron S. K."/>
        </authorList>
    </citation>
    <scope>NUCLEOTIDE SEQUENCE</scope>
</reference>
<feature type="compositionally biased region" description="Basic and acidic residues" evidence="1">
    <location>
        <begin position="38"/>
        <end position="48"/>
    </location>
</feature>
<feature type="region of interest" description="Disordered" evidence="1">
    <location>
        <begin position="38"/>
        <end position="61"/>
    </location>
</feature>
<keyword evidence="3" id="KW-1185">Reference proteome</keyword>
<dbReference type="Proteomes" id="UP000708208">
    <property type="component" value="Unassembled WGS sequence"/>
</dbReference>
<comment type="caution">
    <text evidence="2">The sequence shown here is derived from an EMBL/GenBank/DDBJ whole genome shotgun (WGS) entry which is preliminary data.</text>
</comment>